<dbReference type="InterPro" id="IPR001466">
    <property type="entry name" value="Beta-lactam-related"/>
</dbReference>
<dbReference type="InterPro" id="IPR050789">
    <property type="entry name" value="Diverse_Enzym_Activities"/>
</dbReference>
<organism evidence="2 3">
    <name type="scientific">Dictyobacter aurantiacus</name>
    <dbReference type="NCBI Taxonomy" id="1936993"/>
    <lineage>
        <taxon>Bacteria</taxon>
        <taxon>Bacillati</taxon>
        <taxon>Chloroflexota</taxon>
        <taxon>Ktedonobacteria</taxon>
        <taxon>Ktedonobacterales</taxon>
        <taxon>Dictyobacteraceae</taxon>
        <taxon>Dictyobacter</taxon>
    </lineage>
</organism>
<dbReference type="InterPro" id="IPR012338">
    <property type="entry name" value="Beta-lactam/transpept-like"/>
</dbReference>
<dbReference type="RefSeq" id="WP_160146083.1">
    <property type="nucleotide sequence ID" value="NZ_BIFQ01000001.1"/>
</dbReference>
<dbReference type="EMBL" id="BIFQ01000001">
    <property type="protein sequence ID" value="GCE07510.1"/>
    <property type="molecule type" value="Genomic_DNA"/>
</dbReference>
<dbReference type="SUPFAM" id="SSF56601">
    <property type="entry name" value="beta-lactamase/transpeptidase-like"/>
    <property type="match status" value="1"/>
</dbReference>
<protein>
    <submittedName>
        <fullName evidence="2">Penicillin-binding protein</fullName>
    </submittedName>
</protein>
<dbReference type="AlphaFoldDB" id="A0A401ZL23"/>
<evidence type="ECO:0000313" key="3">
    <source>
        <dbReference type="Proteomes" id="UP000287224"/>
    </source>
</evidence>
<accession>A0A401ZL23</accession>
<proteinExistence type="predicted"/>
<evidence type="ECO:0000313" key="2">
    <source>
        <dbReference type="EMBL" id="GCE07510.1"/>
    </source>
</evidence>
<reference evidence="3" key="1">
    <citation type="submission" date="2018-12" db="EMBL/GenBank/DDBJ databases">
        <title>Tengunoibacter tsumagoiensis gen. nov., sp. nov., Dictyobacter kobayashii sp. nov., D. alpinus sp. nov., and D. joshuensis sp. nov. and description of Dictyobacteraceae fam. nov. within the order Ktedonobacterales isolated from Tengu-no-mugimeshi.</title>
        <authorList>
            <person name="Wang C.M."/>
            <person name="Zheng Y."/>
            <person name="Sakai Y."/>
            <person name="Toyoda A."/>
            <person name="Minakuchi Y."/>
            <person name="Abe K."/>
            <person name="Yokota A."/>
            <person name="Yabe S."/>
        </authorList>
    </citation>
    <scope>NUCLEOTIDE SEQUENCE [LARGE SCALE GENOMIC DNA]</scope>
    <source>
        <strain evidence="3">S-27</strain>
    </source>
</reference>
<gene>
    <name evidence="2" type="ORF">KDAU_48390</name>
</gene>
<keyword evidence="3" id="KW-1185">Reference proteome</keyword>
<dbReference type="OrthoDB" id="9773047at2"/>
<dbReference type="PANTHER" id="PTHR43283">
    <property type="entry name" value="BETA-LACTAMASE-RELATED"/>
    <property type="match status" value="1"/>
</dbReference>
<name>A0A401ZL23_9CHLR</name>
<dbReference type="PANTHER" id="PTHR43283:SF7">
    <property type="entry name" value="BETA-LACTAMASE-RELATED DOMAIN-CONTAINING PROTEIN"/>
    <property type="match status" value="1"/>
</dbReference>
<dbReference type="Proteomes" id="UP000287224">
    <property type="component" value="Unassembled WGS sequence"/>
</dbReference>
<evidence type="ECO:0000259" key="1">
    <source>
        <dbReference type="Pfam" id="PF00144"/>
    </source>
</evidence>
<comment type="caution">
    <text evidence="2">The sequence shown here is derived from an EMBL/GenBank/DDBJ whole genome shotgun (WGS) entry which is preliminary data.</text>
</comment>
<sequence length="364" mass="40964">MSNSVPPRTYWPTIEWQMCEPQAVGFQADPLVRMQAYIDEHLPGLHALLIVRRGKLVFERYYQGFHQKSLHSISSATKSVVGALIGVALAQGKIESLDQHMLDFFPEIGAQEQDPRKQAITLRHLLSLQTGFSEEYPHEFWREILRSALQRPMAEPPGQRFFYDNLSVDILAGVIERVTGMSPAAFADQTLFQTLGIWRDKDTRFAWKQEGAGPHTWHGDALWDEKDGYPWKINGQGNSTGSFGAHFTAREMAKLGFLYLNGGKWDGEQIIPEGYVAESTREQSSGGPPVNARYGYLWWIEQVRGLHAFFASGYGGKYIYVVPALDLIVVTVASVEQAQKDKEQHNRIRALIPDFIVPALSGEG</sequence>
<dbReference type="Gene3D" id="3.40.710.10">
    <property type="entry name" value="DD-peptidase/beta-lactamase superfamily"/>
    <property type="match status" value="1"/>
</dbReference>
<dbReference type="Pfam" id="PF00144">
    <property type="entry name" value="Beta-lactamase"/>
    <property type="match status" value="1"/>
</dbReference>
<feature type="domain" description="Beta-lactamase-related" evidence="1">
    <location>
        <begin position="41"/>
        <end position="351"/>
    </location>
</feature>